<keyword evidence="1" id="KW-0472">Membrane</keyword>
<evidence type="ECO:0000256" key="1">
    <source>
        <dbReference type="SAM" id="Phobius"/>
    </source>
</evidence>
<dbReference type="RefSeq" id="WP_371940212.1">
    <property type="nucleotide sequence ID" value="NZ_JAXCEH010000004.1"/>
</dbReference>
<proteinExistence type="predicted"/>
<feature type="transmembrane region" description="Helical" evidence="1">
    <location>
        <begin position="20"/>
        <end position="40"/>
    </location>
</feature>
<dbReference type="EMBL" id="JAXCEH010000004">
    <property type="protein sequence ID" value="MFA1553818.1"/>
    <property type="molecule type" value="Genomic_DNA"/>
</dbReference>
<gene>
    <name evidence="2" type="ORF">SM436_08965</name>
</gene>
<accession>A0ABV4QUT5</accession>
<keyword evidence="3" id="KW-1185">Reference proteome</keyword>
<comment type="caution">
    <text evidence="2">The sequence shown here is derived from an EMBL/GenBank/DDBJ whole genome shotgun (WGS) entry which is preliminary data.</text>
</comment>
<evidence type="ECO:0000313" key="2">
    <source>
        <dbReference type="EMBL" id="MFA1553818.1"/>
    </source>
</evidence>
<sequence>MHWPVSALEWADGVGLAPDGFVVTHGLPAVLALLVLHGALVGRPVSALGSVPGGCRDEHGLPPEPSSAAAQ</sequence>
<evidence type="ECO:0000313" key="3">
    <source>
        <dbReference type="Proteomes" id="UP001569904"/>
    </source>
</evidence>
<keyword evidence="1" id="KW-0812">Transmembrane</keyword>
<organism evidence="2 3">
    <name type="scientific">Actinomadura chokoriensis</name>
    <dbReference type="NCBI Taxonomy" id="454156"/>
    <lineage>
        <taxon>Bacteria</taxon>
        <taxon>Bacillati</taxon>
        <taxon>Actinomycetota</taxon>
        <taxon>Actinomycetes</taxon>
        <taxon>Streptosporangiales</taxon>
        <taxon>Thermomonosporaceae</taxon>
        <taxon>Actinomadura</taxon>
    </lineage>
</organism>
<protein>
    <submittedName>
        <fullName evidence="2">Uncharacterized protein</fullName>
    </submittedName>
</protein>
<name>A0ABV4QUT5_9ACTN</name>
<keyword evidence="1" id="KW-1133">Transmembrane helix</keyword>
<reference evidence="2 3" key="1">
    <citation type="submission" date="2023-11" db="EMBL/GenBank/DDBJ databases">
        <title>Actinomadura monticuli sp. nov., isolated from volcanic ash.</title>
        <authorList>
            <person name="Lee S.D."/>
            <person name="Yang H."/>
            <person name="Kim I.S."/>
        </authorList>
    </citation>
    <scope>NUCLEOTIDE SEQUENCE [LARGE SCALE GENOMIC DNA]</scope>
    <source>
        <strain evidence="2 3">DSM 45346</strain>
    </source>
</reference>
<dbReference type="Proteomes" id="UP001569904">
    <property type="component" value="Unassembled WGS sequence"/>
</dbReference>